<dbReference type="PROSITE" id="PS51688">
    <property type="entry name" value="ICA"/>
    <property type="match status" value="1"/>
</dbReference>
<evidence type="ECO:0000259" key="1">
    <source>
        <dbReference type="PROSITE" id="PS51688"/>
    </source>
</evidence>
<organism evidence="2">
    <name type="scientific">marine metagenome</name>
    <dbReference type="NCBI Taxonomy" id="408172"/>
    <lineage>
        <taxon>unclassified sequences</taxon>
        <taxon>metagenomes</taxon>
        <taxon>ecological metagenomes</taxon>
    </lineage>
</organism>
<accession>A0A382UK34</accession>
<dbReference type="AlphaFoldDB" id="A0A382UK34"/>
<evidence type="ECO:0000313" key="2">
    <source>
        <dbReference type="EMBL" id="SVD34629.1"/>
    </source>
</evidence>
<protein>
    <recommendedName>
        <fullName evidence="1">Peptidase S74 domain-containing protein</fullName>
    </recommendedName>
</protein>
<name>A0A382UK34_9ZZZZ</name>
<gene>
    <name evidence="2" type="ORF">METZ01_LOCUS387483</name>
</gene>
<dbReference type="InterPro" id="IPR030392">
    <property type="entry name" value="S74_ICA"/>
</dbReference>
<reference evidence="2" key="1">
    <citation type="submission" date="2018-05" db="EMBL/GenBank/DDBJ databases">
        <authorList>
            <person name="Lanie J.A."/>
            <person name="Ng W.-L."/>
            <person name="Kazmierczak K.M."/>
            <person name="Andrzejewski T.M."/>
            <person name="Davidsen T.M."/>
            <person name="Wayne K.J."/>
            <person name="Tettelin H."/>
            <person name="Glass J.I."/>
            <person name="Rusch D."/>
            <person name="Podicherti R."/>
            <person name="Tsui H.-C.T."/>
            <person name="Winkler M.E."/>
        </authorList>
    </citation>
    <scope>NUCLEOTIDE SEQUENCE</scope>
</reference>
<dbReference type="Gene3D" id="1.10.10.10">
    <property type="entry name" value="Winged helix-like DNA-binding domain superfamily/Winged helix DNA-binding domain"/>
    <property type="match status" value="1"/>
</dbReference>
<feature type="non-terminal residue" evidence="2">
    <location>
        <position position="1"/>
    </location>
</feature>
<dbReference type="EMBL" id="UINC01144856">
    <property type="protein sequence ID" value="SVD34629.1"/>
    <property type="molecule type" value="Genomic_DNA"/>
</dbReference>
<dbReference type="InterPro" id="IPR036388">
    <property type="entry name" value="WH-like_DNA-bd_sf"/>
</dbReference>
<feature type="domain" description="Peptidase S74" evidence="1">
    <location>
        <begin position="139"/>
        <end position="239"/>
    </location>
</feature>
<sequence>NDQDVTLTHVADTGVLLNSASQLQFRDSGLKINSSADGQLDIDADTEVEINTPALDLTGRLRVNDGSASSPSLSFRNDTDTGFSLNSWDNYIGVAFGGANYLFLGKTNIQPQNDNSYDLGTSSRRFDDVYATNGTIQTSDRRLKKDIVESGLGLRFIKDLNPVSYRWKRKDNGKHYGLIAQELLEVYREHELEDRSDIAALDWDPESDRYGLRYSELISPMIKAIQELSAKVEKLESQYEIDLVEASQDE</sequence>
<dbReference type="Pfam" id="PF13884">
    <property type="entry name" value="Peptidase_S74"/>
    <property type="match status" value="1"/>
</dbReference>
<proteinExistence type="predicted"/>